<dbReference type="EMBL" id="BMYV01000001">
    <property type="protein sequence ID" value="GGX63863.1"/>
    <property type="molecule type" value="Genomic_DNA"/>
</dbReference>
<accession>A0A918NFL3</accession>
<dbReference type="Proteomes" id="UP000600865">
    <property type="component" value="Unassembled WGS sequence"/>
</dbReference>
<keyword evidence="1" id="KW-0812">Transmembrane</keyword>
<feature type="transmembrane region" description="Helical" evidence="1">
    <location>
        <begin position="49"/>
        <end position="70"/>
    </location>
</feature>
<evidence type="ECO:0000313" key="3">
    <source>
        <dbReference type="Proteomes" id="UP000600865"/>
    </source>
</evidence>
<dbReference type="RefSeq" id="WP_189582817.1">
    <property type="nucleotide sequence ID" value="NZ_BMYV01000001.1"/>
</dbReference>
<organism evidence="2 3">
    <name type="scientific">Litorimonas cladophorae</name>
    <dbReference type="NCBI Taxonomy" id="1220491"/>
    <lineage>
        <taxon>Bacteria</taxon>
        <taxon>Pseudomonadati</taxon>
        <taxon>Pseudomonadota</taxon>
        <taxon>Alphaproteobacteria</taxon>
        <taxon>Maricaulales</taxon>
        <taxon>Robiginitomaculaceae</taxon>
    </lineage>
</organism>
<name>A0A918NFL3_9PROT</name>
<dbReference type="AlphaFoldDB" id="A0A918NFL3"/>
<sequence>MVTSKTFRRSIIAVLVSAVFGCVGAVGFEVLLELSRWEFVSRDYKAGLWVSDLALVLGLLLAIFGGCWGWKDAGVFRDLILVDFVDWIRSLWKSP</sequence>
<evidence type="ECO:0000313" key="2">
    <source>
        <dbReference type="EMBL" id="GGX63863.1"/>
    </source>
</evidence>
<reference evidence="2 3" key="1">
    <citation type="journal article" date="2014" name="Int. J. Syst. Evol. Microbiol.">
        <title>Complete genome sequence of Corynebacterium casei LMG S-19264T (=DSM 44701T), isolated from a smear-ripened cheese.</title>
        <authorList>
            <consortium name="US DOE Joint Genome Institute (JGI-PGF)"/>
            <person name="Walter F."/>
            <person name="Albersmeier A."/>
            <person name="Kalinowski J."/>
            <person name="Ruckert C."/>
        </authorList>
    </citation>
    <scope>NUCLEOTIDE SEQUENCE [LARGE SCALE GENOMIC DNA]</scope>
    <source>
        <strain evidence="2 3">KCTC 23968</strain>
    </source>
</reference>
<keyword evidence="1" id="KW-0472">Membrane</keyword>
<comment type="caution">
    <text evidence="2">The sequence shown here is derived from an EMBL/GenBank/DDBJ whole genome shotgun (WGS) entry which is preliminary data.</text>
</comment>
<gene>
    <name evidence="2" type="ORF">GCM10011309_12370</name>
</gene>
<protein>
    <submittedName>
        <fullName evidence="2">Uncharacterized protein</fullName>
    </submittedName>
</protein>
<evidence type="ECO:0000256" key="1">
    <source>
        <dbReference type="SAM" id="Phobius"/>
    </source>
</evidence>
<keyword evidence="3" id="KW-1185">Reference proteome</keyword>
<dbReference type="PROSITE" id="PS51257">
    <property type="entry name" value="PROKAR_LIPOPROTEIN"/>
    <property type="match status" value="1"/>
</dbReference>
<keyword evidence="1" id="KW-1133">Transmembrane helix</keyword>
<proteinExistence type="predicted"/>